<keyword evidence="1" id="KW-0812">Transmembrane</keyword>
<evidence type="ECO:0000256" key="1">
    <source>
        <dbReference type="SAM" id="Phobius"/>
    </source>
</evidence>
<dbReference type="EMBL" id="CP095061">
    <property type="protein sequence ID" value="UOQ67986.1"/>
    <property type="molecule type" value="Genomic_DNA"/>
</dbReference>
<organism evidence="2 3">
    <name type="scientific">Hymenobacter volaticus</name>
    <dbReference type="NCBI Taxonomy" id="2932254"/>
    <lineage>
        <taxon>Bacteria</taxon>
        <taxon>Pseudomonadati</taxon>
        <taxon>Bacteroidota</taxon>
        <taxon>Cytophagia</taxon>
        <taxon>Cytophagales</taxon>
        <taxon>Hymenobacteraceae</taxon>
        <taxon>Hymenobacter</taxon>
    </lineage>
</organism>
<evidence type="ECO:0008006" key="4">
    <source>
        <dbReference type="Google" id="ProtNLM"/>
    </source>
</evidence>
<keyword evidence="3" id="KW-1185">Reference proteome</keyword>
<gene>
    <name evidence="2" type="ORF">MUN86_09075</name>
</gene>
<sequence>MSTLCLFLLCVTVIAAAVIQLTDTSSMNVALSRISGNPSVTLTNMPRVITAYAIANVITIPITSFLAALLYRVICSVYGGVRAVRYGLQHLDAGGFLVCTGHWGKALLSTAQTIVFEAFPQTKRGLASALFGSGPVTVSLTDH</sequence>
<evidence type="ECO:0000313" key="2">
    <source>
        <dbReference type="EMBL" id="UOQ67986.1"/>
    </source>
</evidence>
<dbReference type="RefSeq" id="WP_245124404.1">
    <property type="nucleotide sequence ID" value="NZ_CP095061.1"/>
</dbReference>
<name>A0ABY4GAR4_9BACT</name>
<accession>A0ABY4GAR4</accession>
<dbReference type="Proteomes" id="UP000830401">
    <property type="component" value="Chromosome"/>
</dbReference>
<reference evidence="2" key="1">
    <citation type="submission" date="2022-04" db="EMBL/GenBank/DDBJ databases">
        <title>Hymenobacter sp. isolated from the air.</title>
        <authorList>
            <person name="Won M."/>
            <person name="Lee C.-M."/>
            <person name="Woen H.-Y."/>
            <person name="Kwon S.-W."/>
        </authorList>
    </citation>
    <scope>NUCLEOTIDE SEQUENCE</scope>
    <source>
        <strain evidence="2">5420S-77</strain>
    </source>
</reference>
<keyword evidence="1" id="KW-1133">Transmembrane helix</keyword>
<evidence type="ECO:0000313" key="3">
    <source>
        <dbReference type="Proteomes" id="UP000830401"/>
    </source>
</evidence>
<keyword evidence="1" id="KW-0472">Membrane</keyword>
<protein>
    <recommendedName>
        <fullName evidence="4">MFS transporter</fullName>
    </recommendedName>
</protein>
<proteinExistence type="predicted"/>
<feature type="transmembrane region" description="Helical" evidence="1">
    <location>
        <begin position="48"/>
        <end position="71"/>
    </location>
</feature>